<name>A0ABT7D151_9BACT</name>
<evidence type="ECO:0000313" key="1">
    <source>
        <dbReference type="EMBL" id="MDJ1498980.1"/>
    </source>
</evidence>
<feature type="non-terminal residue" evidence="1">
    <location>
        <position position="1"/>
    </location>
</feature>
<accession>A0ABT7D151</accession>
<feature type="non-terminal residue" evidence="1">
    <location>
        <position position="394"/>
    </location>
</feature>
<organism evidence="1 2">
    <name type="scientific">Xanthocytophaga flava</name>
    <dbReference type="NCBI Taxonomy" id="3048013"/>
    <lineage>
        <taxon>Bacteria</taxon>
        <taxon>Pseudomonadati</taxon>
        <taxon>Bacteroidota</taxon>
        <taxon>Cytophagia</taxon>
        <taxon>Cytophagales</taxon>
        <taxon>Rhodocytophagaceae</taxon>
        <taxon>Xanthocytophaga</taxon>
    </lineage>
</organism>
<evidence type="ECO:0000313" key="2">
    <source>
        <dbReference type="Proteomes" id="UP001228581"/>
    </source>
</evidence>
<sequence>LTISGTSAIFADGMSVSGSAGLIFTSASNTTLTLSNTAKTFGNITFSSNTTRTVNVNFASSNAITQTVGVFTVGNNVTLNLNGPANKVFGGISCGTNLRLYQLNNATVNGTANLGASTSLTISGAGYGVDNVVFNGPMSLTQTLIYARLRNVVFNAGATLGGLIELHAVKLNTGTLTAAANATILMYTPSVFETATSLVVSGSARLYCFTNGQTFKNSFVLNTGALMDVSSSQTYQGAFTINSGVTANFGGVTQNFTQPVSVAGSSVVTFSNTGLATLNDVTLAAGSTWKFSAPGTTNANGDFTTSGSCSLAVTLTSNTGAQAAVKFSSFPDPEYVNVSNINNTGSLLTILYGVGSNNTNINISSARTLYWVGNSGSWNQIAHWSLTSGGAGGE</sequence>
<dbReference type="EMBL" id="JASJOT010000084">
    <property type="protein sequence ID" value="MDJ1498980.1"/>
    <property type="molecule type" value="Genomic_DNA"/>
</dbReference>
<evidence type="ECO:0008006" key="3">
    <source>
        <dbReference type="Google" id="ProtNLM"/>
    </source>
</evidence>
<proteinExistence type="predicted"/>
<dbReference type="Proteomes" id="UP001228581">
    <property type="component" value="Unassembled WGS sequence"/>
</dbReference>
<dbReference type="RefSeq" id="WP_314006057.1">
    <property type="nucleotide sequence ID" value="NZ_JASJOT010000084.1"/>
</dbReference>
<reference evidence="1 2" key="1">
    <citation type="submission" date="2023-05" db="EMBL/GenBank/DDBJ databases">
        <authorList>
            <person name="Zhang X."/>
        </authorList>
    </citation>
    <scope>NUCLEOTIDE SEQUENCE [LARGE SCALE GENOMIC DNA]</scope>
    <source>
        <strain evidence="1 2">DM2B3-1</strain>
    </source>
</reference>
<keyword evidence="2" id="KW-1185">Reference proteome</keyword>
<comment type="caution">
    <text evidence="1">The sequence shown here is derived from an EMBL/GenBank/DDBJ whole genome shotgun (WGS) entry which is preliminary data.</text>
</comment>
<protein>
    <recommendedName>
        <fullName evidence="3">Choice-of-anchor D domain-containing protein</fullName>
    </recommendedName>
</protein>
<gene>
    <name evidence="1" type="ORF">QNI19_39005</name>
</gene>